<proteinExistence type="inferred from homology"/>
<gene>
    <name evidence="2" type="ORF">SAMN04488010_1230</name>
</gene>
<name>A0A1I6I732_9FLAO</name>
<evidence type="ECO:0000256" key="1">
    <source>
        <dbReference type="ARBA" id="ARBA00010457"/>
    </source>
</evidence>
<dbReference type="AlphaFoldDB" id="A0A1I6I732"/>
<dbReference type="PROSITE" id="PS51257">
    <property type="entry name" value="PROKAR_LIPOPROTEIN"/>
    <property type="match status" value="1"/>
</dbReference>
<protein>
    <submittedName>
        <fullName evidence="2">Uncharacterized protein</fullName>
    </submittedName>
</protein>
<dbReference type="SUPFAM" id="SSF49329">
    <property type="entry name" value="Cu,Zn superoxide dismutase-like"/>
    <property type="match status" value="1"/>
</dbReference>
<organism evidence="2 3">
    <name type="scientific">Maribacter stanieri</name>
    <dbReference type="NCBI Taxonomy" id="440514"/>
    <lineage>
        <taxon>Bacteria</taxon>
        <taxon>Pseudomonadati</taxon>
        <taxon>Bacteroidota</taxon>
        <taxon>Flavobacteriia</taxon>
        <taxon>Flavobacteriales</taxon>
        <taxon>Flavobacteriaceae</taxon>
        <taxon>Maribacter</taxon>
    </lineage>
</organism>
<dbReference type="InterPro" id="IPR036423">
    <property type="entry name" value="SOD-like_Cu/Zn_dom_sf"/>
</dbReference>
<sequence length="166" mass="17966">MRQYINNILLLTMIFGLLISCEQERLDPVLTTAEGGGTLDNYIAYSVISTDPMGSNVYGRIVFYETTLDQTLVQLSLYNTIDGEMHPALIVDGAADMGSTTIIALDDVSGSTGEFMTNKFFVITDTDFYDSIMTLDAHVSISLSPSDDTIVATGDLGINADPVETN</sequence>
<reference evidence="3" key="1">
    <citation type="submission" date="2016-10" db="EMBL/GenBank/DDBJ databases">
        <authorList>
            <person name="Varghese N."/>
            <person name="Submissions S."/>
        </authorList>
    </citation>
    <scope>NUCLEOTIDE SEQUENCE [LARGE SCALE GENOMIC DNA]</scope>
    <source>
        <strain evidence="3">DSM 19891</strain>
    </source>
</reference>
<dbReference type="STRING" id="440514.SAMN04488010_1230"/>
<dbReference type="EMBL" id="FOYX01000001">
    <property type="protein sequence ID" value="SFR62542.1"/>
    <property type="molecule type" value="Genomic_DNA"/>
</dbReference>
<accession>A0A1I6I732</accession>
<keyword evidence="3" id="KW-1185">Reference proteome</keyword>
<dbReference type="RefSeq" id="WP_143099048.1">
    <property type="nucleotide sequence ID" value="NZ_CAXBNS010000006.1"/>
</dbReference>
<dbReference type="GO" id="GO:0046872">
    <property type="term" value="F:metal ion binding"/>
    <property type="evidence" value="ECO:0007669"/>
    <property type="project" value="InterPro"/>
</dbReference>
<evidence type="ECO:0000313" key="3">
    <source>
        <dbReference type="Proteomes" id="UP000199462"/>
    </source>
</evidence>
<dbReference type="GO" id="GO:0006801">
    <property type="term" value="P:superoxide metabolic process"/>
    <property type="evidence" value="ECO:0007669"/>
    <property type="project" value="InterPro"/>
</dbReference>
<dbReference type="Proteomes" id="UP000199462">
    <property type="component" value="Unassembled WGS sequence"/>
</dbReference>
<comment type="similarity">
    <text evidence="1">Belongs to the Cu-Zn superoxide dismutase family.</text>
</comment>
<evidence type="ECO:0000313" key="2">
    <source>
        <dbReference type="EMBL" id="SFR62542.1"/>
    </source>
</evidence>